<dbReference type="GeneID" id="121229526"/>
<protein>
    <submittedName>
        <fullName evidence="3">Uncharacterized protein</fullName>
    </submittedName>
</protein>
<reference evidence="2" key="1">
    <citation type="journal article" date="2020" name="Nat. Genet.">
        <title>Genomic diversifications of five Gossypium allopolyploid species and their impact on cotton improvement.</title>
        <authorList>
            <person name="Chen Z.J."/>
            <person name="Sreedasyam A."/>
            <person name="Ando A."/>
            <person name="Song Q."/>
            <person name="De Santiago L.M."/>
            <person name="Hulse-Kemp A.M."/>
            <person name="Ding M."/>
            <person name="Ye W."/>
            <person name="Kirkbride R.C."/>
            <person name="Jenkins J."/>
            <person name="Plott C."/>
            <person name="Lovell J."/>
            <person name="Lin Y.M."/>
            <person name="Vaughn R."/>
            <person name="Liu B."/>
            <person name="Simpson S."/>
            <person name="Scheffler B.E."/>
            <person name="Wen L."/>
            <person name="Saski C.A."/>
            <person name="Grover C.E."/>
            <person name="Hu G."/>
            <person name="Conover J.L."/>
            <person name="Carlson J.W."/>
            <person name="Shu S."/>
            <person name="Boston L.B."/>
            <person name="Williams M."/>
            <person name="Peterson D.G."/>
            <person name="McGee K."/>
            <person name="Jones D.C."/>
            <person name="Wendel J.F."/>
            <person name="Stelly D.M."/>
            <person name="Grimwood J."/>
            <person name="Schmutz J."/>
        </authorList>
    </citation>
    <scope>NUCLEOTIDE SEQUENCE [LARGE SCALE GENOMIC DNA]</scope>
    <source>
        <strain evidence="2">cv. TM-1</strain>
    </source>
</reference>
<dbReference type="RefSeq" id="XP_040970059.1">
    <property type="nucleotide sequence ID" value="XM_041114125.1"/>
</dbReference>
<keyword evidence="1" id="KW-0472">Membrane</keyword>
<reference evidence="3" key="2">
    <citation type="submission" date="2025-08" db="UniProtKB">
        <authorList>
            <consortium name="RefSeq"/>
        </authorList>
    </citation>
    <scope>IDENTIFICATION</scope>
</reference>
<keyword evidence="2" id="KW-1185">Reference proteome</keyword>
<evidence type="ECO:0000256" key="1">
    <source>
        <dbReference type="SAM" id="Phobius"/>
    </source>
</evidence>
<feature type="transmembrane region" description="Helical" evidence="1">
    <location>
        <begin position="131"/>
        <end position="154"/>
    </location>
</feature>
<evidence type="ECO:0000313" key="2">
    <source>
        <dbReference type="Proteomes" id="UP000818029"/>
    </source>
</evidence>
<name>A0ABM3BSM5_GOSHI</name>
<proteinExistence type="predicted"/>
<sequence length="158" mass="18518">MDLTEGVGESSSPPRSFGNFNSYDIRNDVFNRLVEIGCEEAIWNSDFRDNLDAHFNRLLLVMHLMLMWREWRMSCYIRSYLKLRKIRRSDRFIISASLASAYGLRRTQPGLVPFCYIHGMAIKTGQNGNIIFYFNYWFICTAVEIWTIGLSVLIQAKR</sequence>
<keyword evidence="1" id="KW-1133">Transmembrane helix</keyword>
<evidence type="ECO:0000313" key="3">
    <source>
        <dbReference type="RefSeq" id="XP_040970059.1"/>
    </source>
</evidence>
<dbReference type="Proteomes" id="UP000818029">
    <property type="component" value="Chromosome A05"/>
</dbReference>
<keyword evidence="1" id="KW-0812">Transmembrane</keyword>
<organism evidence="2 3">
    <name type="scientific">Gossypium hirsutum</name>
    <name type="common">Upland cotton</name>
    <name type="synonym">Gossypium mexicanum</name>
    <dbReference type="NCBI Taxonomy" id="3635"/>
    <lineage>
        <taxon>Eukaryota</taxon>
        <taxon>Viridiplantae</taxon>
        <taxon>Streptophyta</taxon>
        <taxon>Embryophyta</taxon>
        <taxon>Tracheophyta</taxon>
        <taxon>Spermatophyta</taxon>
        <taxon>Magnoliopsida</taxon>
        <taxon>eudicotyledons</taxon>
        <taxon>Gunneridae</taxon>
        <taxon>Pentapetalae</taxon>
        <taxon>rosids</taxon>
        <taxon>malvids</taxon>
        <taxon>Malvales</taxon>
        <taxon>Malvaceae</taxon>
        <taxon>Malvoideae</taxon>
        <taxon>Gossypium</taxon>
    </lineage>
</organism>
<gene>
    <name evidence="3" type="primary">LOC121229526</name>
</gene>
<accession>A0ABM3BSM5</accession>